<keyword evidence="5" id="KW-1185">Reference proteome</keyword>
<dbReference type="InterPro" id="IPR012652">
    <property type="entry name" value="ThiW"/>
</dbReference>
<evidence type="ECO:0000313" key="4">
    <source>
        <dbReference type="Proteomes" id="UP000283576"/>
    </source>
</evidence>
<dbReference type="Proteomes" id="UP000283576">
    <property type="component" value="Unassembled WGS sequence"/>
</dbReference>
<evidence type="ECO:0000313" key="5">
    <source>
        <dbReference type="Proteomes" id="UP000321057"/>
    </source>
</evidence>
<sequence>MKTQKLTLTAILIALNVVLSSIIVIPLGPVKAAPIQHLVNVLCAVLVGPWFGLAQAFISSVIRIIFGTGSFFAFPGSMVGVLLASAFYHYRKHIFMAAVGEVIGTGIIGSVMCIPLAAILGFADFAVKPLMLMFLVSSIIGAIISYIILMILKKKGILKKFFNKD</sequence>
<reference evidence="3 4" key="1">
    <citation type="journal article" date="2016" name="Front. Microbiol.">
        <title>Comprehensive Phylogenetic Analysis of Bovine Non-aureus Staphylococci Species Based on Whole-Genome Sequencing.</title>
        <authorList>
            <person name="Naushad S."/>
            <person name="Barkema H.W."/>
            <person name="Luby C."/>
            <person name="Condas L.A."/>
            <person name="Nobrega D.B."/>
            <person name="Carson D.A."/>
            <person name="De Buck J."/>
        </authorList>
    </citation>
    <scope>NUCLEOTIDE SEQUENCE [LARGE SCALE GENOMIC DNA]</scope>
    <source>
        <strain evidence="3 4">SNUC 1388</strain>
    </source>
</reference>
<name>A0A0D0RPW6_STAGA</name>
<dbReference type="Pfam" id="PF09512">
    <property type="entry name" value="ThiW"/>
    <property type="match status" value="1"/>
</dbReference>
<keyword evidence="1" id="KW-0812">Transmembrane</keyword>
<feature type="transmembrane region" description="Helical" evidence="1">
    <location>
        <begin position="129"/>
        <end position="152"/>
    </location>
</feature>
<accession>A0A0D0RPW6</accession>
<feature type="transmembrane region" description="Helical" evidence="1">
    <location>
        <begin position="102"/>
        <end position="123"/>
    </location>
</feature>
<feature type="transmembrane region" description="Helical" evidence="1">
    <location>
        <begin position="39"/>
        <end position="58"/>
    </location>
</feature>
<dbReference type="NCBIfam" id="TIGR02359">
    <property type="entry name" value="thiW"/>
    <property type="match status" value="1"/>
</dbReference>
<evidence type="ECO:0000313" key="2">
    <source>
        <dbReference type="EMBL" id="GEQ04992.1"/>
    </source>
</evidence>
<dbReference type="AlphaFoldDB" id="A0A0D0RPW6"/>
<keyword evidence="1" id="KW-0472">Membrane</keyword>
<dbReference type="Gene3D" id="1.10.1760.20">
    <property type="match status" value="1"/>
</dbReference>
<proteinExistence type="predicted"/>
<dbReference type="OrthoDB" id="5516776at2"/>
<dbReference type="Proteomes" id="UP000321057">
    <property type="component" value="Unassembled WGS sequence"/>
</dbReference>
<feature type="transmembrane region" description="Helical" evidence="1">
    <location>
        <begin position="6"/>
        <end position="27"/>
    </location>
</feature>
<dbReference type="PIRSF" id="PIRSF024534">
    <property type="entry name" value="ThiW"/>
    <property type="match status" value="1"/>
</dbReference>
<dbReference type="EMBL" id="QXRZ01000001">
    <property type="protein sequence ID" value="RIL44639.1"/>
    <property type="molecule type" value="Genomic_DNA"/>
</dbReference>
<reference evidence="2 5" key="2">
    <citation type="submission" date="2019-07" db="EMBL/GenBank/DDBJ databases">
        <title>Whole genome shotgun sequence of Staphylococcus gallinarum NBRC 109767.</title>
        <authorList>
            <person name="Hosoyama A."/>
            <person name="Uohara A."/>
            <person name="Ohji S."/>
            <person name="Ichikawa N."/>
        </authorList>
    </citation>
    <scope>NUCLEOTIDE SEQUENCE [LARGE SCALE GENOMIC DNA]</scope>
    <source>
        <strain evidence="2 5">NBRC 109767</strain>
    </source>
</reference>
<keyword evidence="1" id="KW-1133">Transmembrane helix</keyword>
<protein>
    <submittedName>
        <fullName evidence="3">Energy coupling factor transporter S component ThiW</fullName>
    </submittedName>
</protein>
<evidence type="ECO:0000313" key="3">
    <source>
        <dbReference type="EMBL" id="RIL44639.1"/>
    </source>
</evidence>
<evidence type="ECO:0000256" key="1">
    <source>
        <dbReference type="SAM" id="Phobius"/>
    </source>
</evidence>
<feature type="transmembrane region" description="Helical" evidence="1">
    <location>
        <begin position="64"/>
        <end position="90"/>
    </location>
</feature>
<comment type="caution">
    <text evidence="3">The sequence shown here is derived from an EMBL/GenBank/DDBJ whole genome shotgun (WGS) entry which is preliminary data.</text>
</comment>
<dbReference type="EMBL" id="BKAX01000003">
    <property type="protein sequence ID" value="GEQ04992.1"/>
    <property type="molecule type" value="Genomic_DNA"/>
</dbReference>
<gene>
    <name evidence="3" type="primary">thiW</name>
    <name evidence="3" type="ORF">BUZ01_01295</name>
    <name evidence="2" type="ORF">SGA02_08200</name>
</gene>
<dbReference type="GeneID" id="93845349"/>
<dbReference type="RefSeq" id="WP_042738815.1">
    <property type="nucleotide sequence ID" value="NZ_BKAX01000003.1"/>
</dbReference>
<organism evidence="3 4">
    <name type="scientific">Staphylococcus gallinarum</name>
    <dbReference type="NCBI Taxonomy" id="1293"/>
    <lineage>
        <taxon>Bacteria</taxon>
        <taxon>Bacillati</taxon>
        <taxon>Bacillota</taxon>
        <taxon>Bacilli</taxon>
        <taxon>Bacillales</taxon>
        <taxon>Staphylococcaceae</taxon>
        <taxon>Staphylococcus</taxon>
    </lineage>
</organism>